<comment type="similarity">
    <text evidence="1">Belongs to the transferase hexapeptide repeat family.</text>
</comment>
<reference evidence="9" key="2">
    <citation type="submission" date="2023-01" db="EMBL/GenBank/DDBJ databases">
        <authorList>
            <person name="Sun Q."/>
            <person name="Evtushenko L."/>
        </authorList>
    </citation>
    <scope>NUCLEOTIDE SEQUENCE</scope>
    <source>
        <strain evidence="9">VKM B-2789</strain>
    </source>
</reference>
<dbReference type="PANTHER" id="PTHR23416:SF23">
    <property type="entry name" value="ACETYLTRANSFERASE C18B11.09C-RELATED"/>
    <property type="match status" value="1"/>
</dbReference>
<evidence type="ECO:0000313" key="9">
    <source>
        <dbReference type="EMBL" id="GLK83183.1"/>
    </source>
</evidence>
<dbReference type="InterPro" id="IPR018357">
    <property type="entry name" value="Hexapep_transf_CS"/>
</dbReference>
<dbReference type="InterPro" id="IPR051159">
    <property type="entry name" value="Hexapeptide_acetyltransf"/>
</dbReference>
<keyword evidence="3" id="KW-0808">Transferase</keyword>
<keyword evidence="4" id="KW-0677">Repeat</keyword>
<dbReference type="SMART" id="SM01266">
    <property type="entry name" value="Mac"/>
    <property type="match status" value="1"/>
</dbReference>
<dbReference type="EMBL" id="BSFM01000006">
    <property type="protein sequence ID" value="GLK83183.1"/>
    <property type="molecule type" value="Genomic_DNA"/>
</dbReference>
<dbReference type="SUPFAM" id="SSF51161">
    <property type="entry name" value="Trimeric LpxA-like enzymes"/>
    <property type="match status" value="1"/>
</dbReference>
<evidence type="ECO:0000313" key="10">
    <source>
        <dbReference type="Proteomes" id="UP001143330"/>
    </source>
</evidence>
<dbReference type="FunFam" id="2.160.10.10:FF:000025">
    <property type="entry name" value="Hexapeptide-repeat containing-acetyltransferase"/>
    <property type="match status" value="1"/>
</dbReference>
<dbReference type="PANTHER" id="PTHR23416">
    <property type="entry name" value="SIALIC ACID SYNTHASE-RELATED"/>
    <property type="match status" value="1"/>
</dbReference>
<dbReference type="InterPro" id="IPR011004">
    <property type="entry name" value="Trimer_LpxA-like_sf"/>
</dbReference>
<keyword evidence="5" id="KW-0012">Acyltransferase</keyword>
<dbReference type="GO" id="GO:0005829">
    <property type="term" value="C:cytosol"/>
    <property type="evidence" value="ECO:0007669"/>
    <property type="project" value="TreeGrafter"/>
</dbReference>
<dbReference type="InterPro" id="IPR001451">
    <property type="entry name" value="Hexapep"/>
</dbReference>
<protein>
    <recommendedName>
        <fullName evidence="7">Nodulation protein L</fullName>
    </recommendedName>
</protein>
<comment type="caution">
    <text evidence="9">The sequence shown here is derived from an EMBL/GenBank/DDBJ whole genome shotgun (WGS) entry which is preliminary data.</text>
</comment>
<evidence type="ECO:0000256" key="2">
    <source>
        <dbReference type="ARBA" id="ARBA00022458"/>
    </source>
</evidence>
<organism evidence="9 10">
    <name type="scientific">Ancylobacter defluvii</name>
    <dbReference type="NCBI Taxonomy" id="1282440"/>
    <lineage>
        <taxon>Bacteria</taxon>
        <taxon>Pseudomonadati</taxon>
        <taxon>Pseudomonadota</taxon>
        <taxon>Alphaproteobacteria</taxon>
        <taxon>Hyphomicrobiales</taxon>
        <taxon>Xanthobacteraceae</taxon>
        <taxon>Ancylobacter</taxon>
    </lineage>
</organism>
<evidence type="ECO:0000256" key="5">
    <source>
        <dbReference type="ARBA" id="ARBA00023315"/>
    </source>
</evidence>
<evidence type="ECO:0000256" key="6">
    <source>
        <dbReference type="ARBA" id="ARBA00055587"/>
    </source>
</evidence>
<evidence type="ECO:0000256" key="3">
    <source>
        <dbReference type="ARBA" id="ARBA00022679"/>
    </source>
</evidence>
<reference evidence="9" key="1">
    <citation type="journal article" date="2014" name="Int. J. Syst. Evol. Microbiol.">
        <title>Complete genome sequence of Corynebacterium casei LMG S-19264T (=DSM 44701T), isolated from a smear-ripened cheese.</title>
        <authorList>
            <consortium name="US DOE Joint Genome Institute (JGI-PGF)"/>
            <person name="Walter F."/>
            <person name="Albersmeier A."/>
            <person name="Kalinowski J."/>
            <person name="Ruckert C."/>
        </authorList>
    </citation>
    <scope>NUCLEOTIDE SEQUENCE</scope>
    <source>
        <strain evidence="9">VKM B-2789</strain>
    </source>
</reference>
<dbReference type="Gene3D" id="2.160.10.10">
    <property type="entry name" value="Hexapeptide repeat proteins"/>
    <property type="match status" value="1"/>
</dbReference>
<evidence type="ECO:0000256" key="4">
    <source>
        <dbReference type="ARBA" id="ARBA00022737"/>
    </source>
</evidence>
<evidence type="ECO:0000259" key="8">
    <source>
        <dbReference type="SMART" id="SM01266"/>
    </source>
</evidence>
<dbReference type="GO" id="GO:0008374">
    <property type="term" value="F:O-acyltransferase activity"/>
    <property type="evidence" value="ECO:0007669"/>
    <property type="project" value="TreeGrafter"/>
</dbReference>
<dbReference type="InterPro" id="IPR024688">
    <property type="entry name" value="Mac_dom"/>
</dbReference>
<sequence>MAQTAFKLYDDTMPPSEFEKMLAGELYSAADPEIQACAAAAFAWMARYNASLGLSEAARGDLLRQRLGKVGAGTVVRPPFHCDYGFNIRLGAGVFLNFNCVILDVVEVRIGDGTQIGPGVQILTADHPRDPDERRGGLEFGRKVTIGRNAWIGAGAIILPGVTIGDDALIGAGAVVTKDIPAGAKAVGNPARVRD</sequence>
<accession>A0A9W6JXH1</accession>
<keyword evidence="2" id="KW-0536">Nodulation</keyword>
<dbReference type="AlphaFoldDB" id="A0A9W6JXH1"/>
<proteinExistence type="inferred from homology"/>
<dbReference type="GO" id="GO:0016407">
    <property type="term" value="F:acetyltransferase activity"/>
    <property type="evidence" value="ECO:0007669"/>
    <property type="project" value="InterPro"/>
</dbReference>
<name>A0A9W6JXH1_9HYPH</name>
<evidence type="ECO:0000256" key="7">
    <source>
        <dbReference type="ARBA" id="ARBA00067695"/>
    </source>
</evidence>
<dbReference type="Proteomes" id="UP001143330">
    <property type="component" value="Unassembled WGS sequence"/>
</dbReference>
<feature type="domain" description="Maltose/galactoside acetyltransferase" evidence="8">
    <location>
        <begin position="18"/>
        <end position="72"/>
    </location>
</feature>
<comment type="function">
    <text evidence="6">Acetyltransferase implicated in the O-acetylation of Nod factors.</text>
</comment>
<evidence type="ECO:0000256" key="1">
    <source>
        <dbReference type="ARBA" id="ARBA00007274"/>
    </source>
</evidence>
<gene>
    <name evidence="9" type="primary">nodL</name>
    <name evidence="9" type="ORF">GCM10017653_12520</name>
</gene>
<dbReference type="Pfam" id="PF00132">
    <property type="entry name" value="Hexapep"/>
    <property type="match status" value="1"/>
</dbReference>
<dbReference type="CDD" id="cd03357">
    <property type="entry name" value="LbH_MAT_GAT"/>
    <property type="match status" value="1"/>
</dbReference>
<keyword evidence="10" id="KW-1185">Reference proteome</keyword>
<dbReference type="PROSITE" id="PS00101">
    <property type="entry name" value="HEXAPEP_TRANSFERASES"/>
    <property type="match status" value="1"/>
</dbReference>
<dbReference type="Pfam" id="PF12464">
    <property type="entry name" value="Mac"/>
    <property type="match status" value="1"/>
</dbReference>